<evidence type="ECO:0000259" key="1">
    <source>
        <dbReference type="Pfam" id="PF19969"/>
    </source>
</evidence>
<evidence type="ECO:0000313" key="4">
    <source>
        <dbReference type="Proteomes" id="UP000632138"/>
    </source>
</evidence>
<evidence type="ECO:0000259" key="2">
    <source>
        <dbReference type="Pfam" id="PF20028"/>
    </source>
</evidence>
<evidence type="ECO:0000313" key="3">
    <source>
        <dbReference type="EMBL" id="MBM2620830.1"/>
    </source>
</evidence>
<accession>A0ABS2ALY9</accession>
<dbReference type="InterPro" id="IPR045453">
    <property type="entry name" value="VMAP-M8"/>
</dbReference>
<dbReference type="SUPFAM" id="SSF50494">
    <property type="entry name" value="Trypsin-like serine proteases"/>
    <property type="match status" value="1"/>
</dbReference>
<proteinExistence type="predicted"/>
<dbReference type="Pfam" id="PF19969">
    <property type="entry name" value="VMAP-M8"/>
    <property type="match status" value="1"/>
</dbReference>
<dbReference type="EMBL" id="JAENHP010000016">
    <property type="protein sequence ID" value="MBM2620830.1"/>
    <property type="molecule type" value="Genomic_DNA"/>
</dbReference>
<reference evidence="3 4" key="1">
    <citation type="submission" date="2021-01" db="EMBL/GenBank/DDBJ databases">
        <title>Actinoplanes sp. nov. LDG1-06 isolated from lichen.</title>
        <authorList>
            <person name="Saeng-In P."/>
            <person name="Phongsopitanun W."/>
            <person name="Kanchanasin P."/>
            <person name="Yuki M."/>
            <person name="Kudo T."/>
            <person name="Ohkuma M."/>
            <person name="Tanasupawat S."/>
        </authorList>
    </citation>
    <scope>NUCLEOTIDE SEQUENCE [LARGE SCALE GENOMIC DNA]</scope>
    <source>
        <strain evidence="3 4">LDG1-06</strain>
    </source>
</reference>
<name>A0ABS2ALY9_9ACTN</name>
<keyword evidence="4" id="KW-1185">Reference proteome</keyword>
<dbReference type="Proteomes" id="UP000632138">
    <property type="component" value="Unassembled WGS sequence"/>
</dbReference>
<dbReference type="RefSeq" id="WP_203380808.1">
    <property type="nucleotide sequence ID" value="NZ_JAENHP010000016.1"/>
</dbReference>
<feature type="domain" description="vWA-MoxR associated protein C-terminal" evidence="2">
    <location>
        <begin position="315"/>
        <end position="559"/>
    </location>
</feature>
<organism evidence="3 4">
    <name type="scientific">Paractinoplanes ovalisporus</name>
    <dbReference type="NCBI Taxonomy" id="2810368"/>
    <lineage>
        <taxon>Bacteria</taxon>
        <taxon>Bacillati</taxon>
        <taxon>Actinomycetota</taxon>
        <taxon>Actinomycetes</taxon>
        <taxon>Micromonosporales</taxon>
        <taxon>Micromonosporaceae</taxon>
        <taxon>Paractinoplanes</taxon>
    </lineage>
</organism>
<comment type="caution">
    <text evidence="3">The sequence shown here is derived from an EMBL/GenBank/DDBJ whole genome shotgun (WGS) entry which is preliminary data.</text>
</comment>
<protein>
    <submittedName>
        <fullName evidence="3">Trypsin-like peptidase domain-containing protein</fullName>
    </submittedName>
</protein>
<feature type="domain" description="vWA-MoxR associated protein middle region 8" evidence="1">
    <location>
        <begin position="191"/>
        <end position="285"/>
    </location>
</feature>
<dbReference type="InterPro" id="IPR045450">
    <property type="entry name" value="VMAP_C"/>
</dbReference>
<dbReference type="Gene3D" id="2.40.10.120">
    <property type="match status" value="1"/>
</dbReference>
<sequence length="570" mass="62688">MQWQARVEIPGTSVHGSGFLVTDRHVLTCAHVVAGSGTVSVTLRNATEPITATVLRSGRWWTKRSEEADVAVLELSEPVDVEPARFAPYTAVELYAGQDLNAHGYPRHFSVDGVNCRFHARPHREIRANVQIDAVDDFTVWLEEGFSGAAAYHLGTGQVVGMVKSAGHDPRVGVIVPIAELVRHCPALAEVIALGSLSPKVYTELREAVTAVKLRPIEVSRLHSAMRSAIPSMPTHLGTLLAVVEAVVVETVLVDDDQMHRHLRTLLDHLDTRPLRKWSRRHLPAGRSAPSPIETRRDGAVVVRLEPSADSGHEAYDLTVWTVTSLDGELTEPVVDERGVDRGRWQERVEAAVEQGLTRMPASVEVVMVEFVLPREFLGEAVDEWTDRTDDDTPLGVSRAVAVRDLDWFTHPNPAALGRRARTLRDTGKSLSEVLRWKDCGEAPPVRTTNFKGWLRMGEGTLALALAGEWTATQYVSAAVASGPPVMLWRRHACSADEHRHGDSCTGRWFCGEMADQLHGVTIDAVAERVRDLRARALASAEQDDRHCGSGLTLLLDDARRRPAPLSFAE</sequence>
<dbReference type="Pfam" id="PF13365">
    <property type="entry name" value="Trypsin_2"/>
    <property type="match status" value="1"/>
</dbReference>
<dbReference type="InterPro" id="IPR009003">
    <property type="entry name" value="Peptidase_S1_PA"/>
</dbReference>
<dbReference type="Pfam" id="PF20028">
    <property type="entry name" value="VMAP-C"/>
    <property type="match status" value="1"/>
</dbReference>
<gene>
    <name evidence="3" type="ORF">JIG36_35555</name>
</gene>